<evidence type="ECO:0000256" key="3">
    <source>
        <dbReference type="ARBA" id="ARBA00022989"/>
    </source>
</evidence>
<evidence type="ECO:0000256" key="2">
    <source>
        <dbReference type="ARBA" id="ARBA00022692"/>
    </source>
</evidence>
<dbReference type="InterPro" id="IPR018499">
    <property type="entry name" value="Tetraspanin/Peripherin"/>
</dbReference>
<dbReference type="RefSeq" id="XP_009009219.1">
    <property type="nucleotide sequence ID" value="XM_009010971.1"/>
</dbReference>
<accession>T1EIZ9</accession>
<dbReference type="eggNOG" id="KOG3882">
    <property type="taxonomic scope" value="Eukaryota"/>
</dbReference>
<gene>
    <name evidence="7" type="primary">20196549</name>
    <name evidence="6" type="ORF">HELRODRAFT_140023</name>
</gene>
<dbReference type="InParanoid" id="T1EIZ9"/>
<evidence type="ECO:0000313" key="6">
    <source>
        <dbReference type="EMBL" id="ESO12499.1"/>
    </source>
</evidence>
<proteinExistence type="predicted"/>
<organism evidence="7 8">
    <name type="scientific">Helobdella robusta</name>
    <name type="common">Californian leech</name>
    <dbReference type="NCBI Taxonomy" id="6412"/>
    <lineage>
        <taxon>Eukaryota</taxon>
        <taxon>Metazoa</taxon>
        <taxon>Spiralia</taxon>
        <taxon>Lophotrochozoa</taxon>
        <taxon>Annelida</taxon>
        <taxon>Clitellata</taxon>
        <taxon>Hirudinea</taxon>
        <taxon>Rhynchobdellida</taxon>
        <taxon>Glossiphoniidae</taxon>
        <taxon>Helobdella</taxon>
    </lineage>
</organism>
<dbReference type="GeneID" id="20196549"/>
<comment type="subcellular location">
    <subcellularLocation>
        <location evidence="1">Membrane</location>
        <topology evidence="1">Multi-pass membrane protein</topology>
    </subcellularLocation>
</comment>
<feature type="transmembrane region" description="Helical" evidence="5">
    <location>
        <begin position="114"/>
        <end position="131"/>
    </location>
</feature>
<dbReference type="EnsemblMetazoa" id="HelroT140023">
    <property type="protein sequence ID" value="HelroP140023"/>
    <property type="gene ID" value="HelroG140023"/>
</dbReference>
<dbReference type="OrthoDB" id="9836210at2759"/>
<name>T1EIZ9_HELRO</name>
<evidence type="ECO:0008006" key="9">
    <source>
        <dbReference type="Google" id="ProtNLM"/>
    </source>
</evidence>
<sequence length="150" mass="16953">SLNLIQLTYRCCGASGYTDWFKERWVLAEHFYDNPKTAEALENTEAGKVLVFSTPFSCCDPYIQRPCIFSNVVNDSLHYNYKHNTDLTIFKVGCGHAIAESLGAVWMFIVRHGFVYAALFESCVLVLFRYLQTSVNMALKFGDPTLTAQG</sequence>
<dbReference type="PRINTS" id="PR00218">
    <property type="entry name" value="PERIPHERNRDS"/>
</dbReference>
<evidence type="ECO:0000313" key="8">
    <source>
        <dbReference type="Proteomes" id="UP000015101"/>
    </source>
</evidence>
<dbReference type="EMBL" id="KB095811">
    <property type="protein sequence ID" value="ESO12499.1"/>
    <property type="molecule type" value="Genomic_DNA"/>
</dbReference>
<reference evidence="6 8" key="2">
    <citation type="journal article" date="2013" name="Nature">
        <title>Insights into bilaterian evolution from three spiralian genomes.</title>
        <authorList>
            <person name="Simakov O."/>
            <person name="Marletaz F."/>
            <person name="Cho S.J."/>
            <person name="Edsinger-Gonzales E."/>
            <person name="Havlak P."/>
            <person name="Hellsten U."/>
            <person name="Kuo D.H."/>
            <person name="Larsson T."/>
            <person name="Lv J."/>
            <person name="Arendt D."/>
            <person name="Savage R."/>
            <person name="Osoegawa K."/>
            <person name="de Jong P."/>
            <person name="Grimwood J."/>
            <person name="Chapman J.A."/>
            <person name="Shapiro H."/>
            <person name="Aerts A."/>
            <person name="Otillar R.P."/>
            <person name="Terry A.Y."/>
            <person name="Boore J.L."/>
            <person name="Grigoriev I.V."/>
            <person name="Lindberg D.R."/>
            <person name="Seaver E.C."/>
            <person name="Weisblat D.A."/>
            <person name="Putnam N.H."/>
            <person name="Rokhsar D.S."/>
        </authorList>
    </citation>
    <scope>NUCLEOTIDE SEQUENCE</scope>
</reference>
<evidence type="ECO:0000256" key="5">
    <source>
        <dbReference type="SAM" id="Phobius"/>
    </source>
</evidence>
<protein>
    <recommendedName>
        <fullName evidence="9">Tetraspanin</fullName>
    </recommendedName>
</protein>
<reference evidence="8" key="1">
    <citation type="submission" date="2012-12" db="EMBL/GenBank/DDBJ databases">
        <authorList>
            <person name="Hellsten U."/>
            <person name="Grimwood J."/>
            <person name="Chapman J.A."/>
            <person name="Shapiro H."/>
            <person name="Aerts A."/>
            <person name="Otillar R.P."/>
            <person name="Terry A.Y."/>
            <person name="Boore J.L."/>
            <person name="Simakov O."/>
            <person name="Marletaz F."/>
            <person name="Cho S.-J."/>
            <person name="Edsinger-Gonzales E."/>
            <person name="Havlak P."/>
            <person name="Kuo D.-H."/>
            <person name="Larsson T."/>
            <person name="Lv J."/>
            <person name="Arendt D."/>
            <person name="Savage R."/>
            <person name="Osoegawa K."/>
            <person name="de Jong P."/>
            <person name="Lindberg D.R."/>
            <person name="Seaver E.C."/>
            <person name="Weisblat D.A."/>
            <person name="Putnam N.H."/>
            <person name="Grigoriev I.V."/>
            <person name="Rokhsar D.S."/>
        </authorList>
    </citation>
    <scope>NUCLEOTIDE SEQUENCE</scope>
</reference>
<dbReference type="Proteomes" id="UP000015101">
    <property type="component" value="Unassembled WGS sequence"/>
</dbReference>
<reference evidence="7" key="3">
    <citation type="submission" date="2015-06" db="UniProtKB">
        <authorList>
            <consortium name="EnsemblMetazoa"/>
        </authorList>
    </citation>
    <scope>IDENTIFICATION</scope>
</reference>
<dbReference type="Pfam" id="PF00335">
    <property type="entry name" value="Tetraspanin"/>
    <property type="match status" value="1"/>
</dbReference>
<dbReference type="GO" id="GO:0007601">
    <property type="term" value="P:visual perception"/>
    <property type="evidence" value="ECO:0007669"/>
    <property type="project" value="InterPro"/>
</dbReference>
<dbReference type="KEGG" id="hro:HELRODRAFT_140023"/>
<dbReference type="HOGENOM" id="CLU_1745116_0_0_1"/>
<evidence type="ECO:0000256" key="4">
    <source>
        <dbReference type="ARBA" id="ARBA00023136"/>
    </source>
</evidence>
<feature type="transmembrane region" description="Helical" evidence="5">
    <location>
        <begin position="89"/>
        <end position="108"/>
    </location>
</feature>
<dbReference type="InterPro" id="IPR008952">
    <property type="entry name" value="Tetraspanin_EC2_sf"/>
</dbReference>
<dbReference type="EMBL" id="AMQM01000180">
    <property type="status" value="NOT_ANNOTATED_CDS"/>
    <property type="molecule type" value="Genomic_DNA"/>
</dbReference>
<dbReference type="SUPFAM" id="SSF48652">
    <property type="entry name" value="Tetraspanin"/>
    <property type="match status" value="1"/>
</dbReference>
<dbReference type="InterPro" id="IPR000830">
    <property type="entry name" value="Peripherin/rom-1"/>
</dbReference>
<keyword evidence="3 5" id="KW-1133">Transmembrane helix</keyword>
<evidence type="ECO:0000256" key="1">
    <source>
        <dbReference type="ARBA" id="ARBA00004141"/>
    </source>
</evidence>
<evidence type="ECO:0000313" key="7">
    <source>
        <dbReference type="EnsemblMetazoa" id="HelroP140023"/>
    </source>
</evidence>
<dbReference type="CTD" id="20196549"/>
<keyword evidence="2 5" id="KW-0812">Transmembrane</keyword>
<keyword evidence="8" id="KW-1185">Reference proteome</keyword>
<dbReference type="Gene3D" id="1.10.1450.10">
    <property type="entry name" value="Tetraspanin"/>
    <property type="match status" value="1"/>
</dbReference>
<keyword evidence="4 5" id="KW-0472">Membrane</keyword>
<dbReference type="AlphaFoldDB" id="T1EIZ9"/>
<dbReference type="GO" id="GO:0016020">
    <property type="term" value="C:membrane"/>
    <property type="evidence" value="ECO:0007669"/>
    <property type="project" value="UniProtKB-SubCell"/>
</dbReference>